<evidence type="ECO:0000313" key="2">
    <source>
        <dbReference type="Proteomes" id="UP001050691"/>
    </source>
</evidence>
<accession>A0AAV5A756</accession>
<sequence>MSDSVRLRQGAIRVKAVQISSVCARKVSKQCNPPDFTKNDASAYSRQVNCWKPRVSTDREVPENFIPYGGVVFKKPNFPSVLYTSPVSPSTLPYTFVCARNRLPLLIMSRAMSIYSASVATTTPAPDLTEIEDLLTTMKKTLGALGATFDSLGEQTARIATLGPAIDAAHQVHRLRKQLQVQDRKHEDRIGEIKVLLRDVLKQQIIAHLASHVHEMIREGVAKIVRERVANELVAQIPQNLKDQVEEHKLQIARVRLDLFNSEARRANALLRSNHLTEPLQPLLRPTGEESAFFPTDLAALFAMNATTAKALVEDFGLPVCDGEPSAREKNLNKFMQHIGVAFLMVPYEPRGLLTAS</sequence>
<dbReference type="EMBL" id="BPWL01000003">
    <property type="protein sequence ID" value="GJJ08473.1"/>
    <property type="molecule type" value="Genomic_DNA"/>
</dbReference>
<proteinExistence type="predicted"/>
<name>A0AAV5A756_9AGAM</name>
<dbReference type="Proteomes" id="UP001050691">
    <property type="component" value="Unassembled WGS sequence"/>
</dbReference>
<keyword evidence="2" id="KW-1185">Reference proteome</keyword>
<dbReference type="AlphaFoldDB" id="A0AAV5A756"/>
<reference evidence="1" key="1">
    <citation type="submission" date="2021-10" db="EMBL/GenBank/DDBJ databases">
        <title>De novo Genome Assembly of Clathrus columnatus (Basidiomycota, Fungi) Using Illumina and Nanopore Sequence Data.</title>
        <authorList>
            <person name="Ogiso-Tanaka E."/>
            <person name="Itagaki H."/>
            <person name="Hosoya T."/>
            <person name="Hosaka K."/>
        </authorList>
    </citation>
    <scope>NUCLEOTIDE SEQUENCE</scope>
    <source>
        <strain evidence="1">MO-923</strain>
    </source>
</reference>
<evidence type="ECO:0000313" key="1">
    <source>
        <dbReference type="EMBL" id="GJJ08473.1"/>
    </source>
</evidence>
<organism evidence="1 2">
    <name type="scientific">Clathrus columnatus</name>
    <dbReference type="NCBI Taxonomy" id="1419009"/>
    <lineage>
        <taxon>Eukaryota</taxon>
        <taxon>Fungi</taxon>
        <taxon>Dikarya</taxon>
        <taxon>Basidiomycota</taxon>
        <taxon>Agaricomycotina</taxon>
        <taxon>Agaricomycetes</taxon>
        <taxon>Phallomycetidae</taxon>
        <taxon>Phallales</taxon>
        <taxon>Clathraceae</taxon>
        <taxon>Clathrus</taxon>
    </lineage>
</organism>
<protein>
    <submittedName>
        <fullName evidence="1">Uncharacterized protein</fullName>
    </submittedName>
</protein>
<gene>
    <name evidence="1" type="ORF">Clacol_002691</name>
</gene>
<comment type="caution">
    <text evidence="1">The sequence shown here is derived from an EMBL/GenBank/DDBJ whole genome shotgun (WGS) entry which is preliminary data.</text>
</comment>